<dbReference type="InterPro" id="IPR038694">
    <property type="entry name" value="DUF427_sf"/>
</dbReference>
<reference evidence="2" key="2">
    <citation type="journal article" date="2021" name="Microbiome">
        <title>Successional dynamics and alternative stable states in a saline activated sludge microbial community over 9 years.</title>
        <authorList>
            <person name="Wang Y."/>
            <person name="Ye J."/>
            <person name="Ju F."/>
            <person name="Liu L."/>
            <person name="Boyd J.A."/>
            <person name="Deng Y."/>
            <person name="Parks D.H."/>
            <person name="Jiang X."/>
            <person name="Yin X."/>
            <person name="Woodcroft B.J."/>
            <person name="Tyson G.W."/>
            <person name="Hugenholtz P."/>
            <person name="Polz M.F."/>
            <person name="Zhang T."/>
        </authorList>
    </citation>
    <scope>NUCLEOTIDE SEQUENCE</scope>
    <source>
        <strain evidence="2">HKST-UBA09</strain>
    </source>
</reference>
<reference evidence="2" key="1">
    <citation type="submission" date="2020-04" db="EMBL/GenBank/DDBJ databases">
        <authorList>
            <person name="Zhang T."/>
        </authorList>
    </citation>
    <scope>NUCLEOTIDE SEQUENCE</scope>
    <source>
        <strain evidence="2">HKST-UBA09</strain>
    </source>
</reference>
<protein>
    <submittedName>
        <fullName evidence="2">DUF427 domain-containing protein</fullName>
    </submittedName>
</protein>
<feature type="domain" description="DUF427" evidence="1">
    <location>
        <begin position="3"/>
        <end position="82"/>
    </location>
</feature>
<name>A0A955RLR0_9BACT</name>
<proteinExistence type="predicted"/>
<sequence>MAKVIFNNQVIAEAPDSDILMIEGNKYFPPNSIKSEFFKETDLHTICPWKGEASYYSVTVGDKTEENAAWFYKEPKEGSNELVAKNNNKETIDFSNYVAFYKDKVTIS</sequence>
<evidence type="ECO:0000313" key="3">
    <source>
        <dbReference type="Proteomes" id="UP000714915"/>
    </source>
</evidence>
<dbReference type="PANTHER" id="PTHR34310:SF5">
    <property type="entry name" value="DUF427 DOMAIN PROTEIN (AFU_ORTHOLOGUE AFUA_3G02220)"/>
    <property type="match status" value="1"/>
</dbReference>
<dbReference type="Proteomes" id="UP000714915">
    <property type="component" value="Unassembled WGS sequence"/>
</dbReference>
<organism evidence="2 3">
    <name type="scientific">Candidatus Dojkabacteria bacterium</name>
    <dbReference type="NCBI Taxonomy" id="2099670"/>
    <lineage>
        <taxon>Bacteria</taxon>
        <taxon>Candidatus Dojkabacteria</taxon>
    </lineage>
</organism>
<dbReference type="PANTHER" id="PTHR34310">
    <property type="entry name" value="DUF427 DOMAIN PROTEIN (AFU_ORTHOLOGUE AFUA_3G02220)"/>
    <property type="match status" value="1"/>
</dbReference>
<dbReference type="EMBL" id="JAGQLF010000032">
    <property type="protein sequence ID" value="MCA9386980.1"/>
    <property type="molecule type" value="Genomic_DNA"/>
</dbReference>
<dbReference type="InterPro" id="IPR007361">
    <property type="entry name" value="DUF427"/>
</dbReference>
<accession>A0A955RLR0</accession>
<dbReference type="Gene3D" id="2.170.150.40">
    <property type="entry name" value="Domain of unknown function (DUF427)"/>
    <property type="match status" value="1"/>
</dbReference>
<comment type="caution">
    <text evidence="2">The sequence shown here is derived from an EMBL/GenBank/DDBJ whole genome shotgun (WGS) entry which is preliminary data.</text>
</comment>
<dbReference type="AlphaFoldDB" id="A0A955RLR0"/>
<gene>
    <name evidence="2" type="ORF">KC669_03010</name>
</gene>
<evidence type="ECO:0000313" key="2">
    <source>
        <dbReference type="EMBL" id="MCA9386980.1"/>
    </source>
</evidence>
<dbReference type="Pfam" id="PF04248">
    <property type="entry name" value="NTP_transf_9"/>
    <property type="match status" value="1"/>
</dbReference>
<evidence type="ECO:0000259" key="1">
    <source>
        <dbReference type="Pfam" id="PF04248"/>
    </source>
</evidence>